<dbReference type="EMBL" id="CP049742">
    <property type="protein sequence ID" value="QPC45731.1"/>
    <property type="molecule type" value="Genomic_DNA"/>
</dbReference>
<reference evidence="7 8" key="1">
    <citation type="submission" date="2019-07" db="EMBL/GenBank/DDBJ databases">
        <title>Genome sequence of 2 isolates from Red Sea Mangroves.</title>
        <authorList>
            <person name="Sefrji F."/>
            <person name="Michoud G."/>
            <person name="Merlino G."/>
            <person name="Daffonchio D."/>
        </authorList>
    </citation>
    <scope>NUCLEOTIDE SEQUENCE [LARGE SCALE GENOMIC DNA]</scope>
    <source>
        <strain evidence="7 8">R1DC41</strain>
    </source>
</reference>
<evidence type="ECO:0000256" key="2">
    <source>
        <dbReference type="ARBA" id="ARBA00007524"/>
    </source>
</evidence>
<dbReference type="PANTHER" id="PTHR33802:SF1">
    <property type="entry name" value="XK-RELATED PROTEIN"/>
    <property type="match status" value="1"/>
</dbReference>
<dbReference type="RefSeq" id="WP_239673249.1">
    <property type="nucleotide sequence ID" value="NZ_CP049742.1"/>
</dbReference>
<feature type="transmembrane region" description="Helical" evidence="6">
    <location>
        <begin position="47"/>
        <end position="70"/>
    </location>
</feature>
<feature type="transmembrane region" description="Helical" evidence="6">
    <location>
        <begin position="137"/>
        <end position="159"/>
    </location>
</feature>
<keyword evidence="5 6" id="KW-0472">Membrane</keyword>
<feature type="transmembrane region" description="Helical" evidence="6">
    <location>
        <begin position="82"/>
        <end position="99"/>
    </location>
</feature>
<dbReference type="InterPro" id="IPR004307">
    <property type="entry name" value="TspO_MBR"/>
</dbReference>
<protein>
    <submittedName>
        <fullName evidence="7">Tryptophan-rich sensory protein</fullName>
    </submittedName>
</protein>
<dbReference type="GO" id="GO:0016020">
    <property type="term" value="C:membrane"/>
    <property type="evidence" value="ECO:0007669"/>
    <property type="project" value="UniProtKB-SubCell"/>
</dbReference>
<keyword evidence="3 6" id="KW-0812">Transmembrane</keyword>
<dbReference type="Proteomes" id="UP000593626">
    <property type="component" value="Chromosome"/>
</dbReference>
<sequence length="245" mass="27824">MNKIKAGIIFVLLLLVIGYNGLANYLPLNGKSTGELSDAVPMYITPPGYVFSIWGFIYLITIAWSILLLLGRTEKPDLVDRTFTPFIAISAANILWLTFWHYQQVGISVLIMLFYLGSLIWMYVSIQSKPFRFWDRFPWSIHMGWISVATIVNISYWLNTRGFDGFGFSDATWTNALLFLATVLAIWIDKNFKDLSYTPVFTWAFTGIGFKAWGDENAIAIVAFGLAILLAGRALYLAYQRKKPI</sequence>
<dbReference type="PANTHER" id="PTHR33802">
    <property type="entry name" value="SI:CH211-161H7.5-RELATED"/>
    <property type="match status" value="1"/>
</dbReference>
<accession>A0A7S8C9G0</accession>
<dbReference type="Gene3D" id="1.20.1260.100">
    <property type="entry name" value="TspO/MBR protein"/>
    <property type="match status" value="1"/>
</dbReference>
<comment type="subcellular location">
    <subcellularLocation>
        <location evidence="1">Membrane</location>
        <topology evidence="1">Multi-pass membrane protein</topology>
    </subcellularLocation>
</comment>
<dbReference type="AlphaFoldDB" id="A0A7S8C9G0"/>
<evidence type="ECO:0000313" key="7">
    <source>
        <dbReference type="EMBL" id="QPC45731.1"/>
    </source>
</evidence>
<name>A0A7S8C9G0_9BACI</name>
<evidence type="ECO:0000313" key="8">
    <source>
        <dbReference type="Proteomes" id="UP000593626"/>
    </source>
</evidence>
<dbReference type="Pfam" id="PF03073">
    <property type="entry name" value="TspO_MBR"/>
    <property type="match status" value="1"/>
</dbReference>
<evidence type="ECO:0000256" key="5">
    <source>
        <dbReference type="ARBA" id="ARBA00023136"/>
    </source>
</evidence>
<gene>
    <name evidence="7" type="ORF">G8O30_01465</name>
</gene>
<feature type="transmembrane region" description="Helical" evidence="6">
    <location>
        <begin position="105"/>
        <end position="125"/>
    </location>
</feature>
<dbReference type="KEGG" id="mcui:G8O30_01465"/>
<dbReference type="InterPro" id="IPR038330">
    <property type="entry name" value="TspO/MBR-related_sf"/>
</dbReference>
<organism evidence="7 8">
    <name type="scientific">Mangrovibacillus cuniculi</name>
    <dbReference type="NCBI Taxonomy" id="2593652"/>
    <lineage>
        <taxon>Bacteria</taxon>
        <taxon>Bacillati</taxon>
        <taxon>Bacillota</taxon>
        <taxon>Bacilli</taxon>
        <taxon>Bacillales</taxon>
        <taxon>Bacillaceae</taxon>
        <taxon>Mangrovibacillus</taxon>
    </lineage>
</organism>
<evidence type="ECO:0000256" key="4">
    <source>
        <dbReference type="ARBA" id="ARBA00022989"/>
    </source>
</evidence>
<evidence type="ECO:0000256" key="3">
    <source>
        <dbReference type="ARBA" id="ARBA00022692"/>
    </source>
</evidence>
<proteinExistence type="inferred from homology"/>
<evidence type="ECO:0000256" key="1">
    <source>
        <dbReference type="ARBA" id="ARBA00004141"/>
    </source>
</evidence>
<keyword evidence="4 6" id="KW-1133">Transmembrane helix</keyword>
<keyword evidence="8" id="KW-1185">Reference proteome</keyword>
<comment type="similarity">
    <text evidence="2">Belongs to the TspO/BZRP family.</text>
</comment>
<feature type="transmembrane region" description="Helical" evidence="6">
    <location>
        <begin position="195"/>
        <end position="213"/>
    </location>
</feature>
<feature type="transmembrane region" description="Helical" evidence="6">
    <location>
        <begin position="171"/>
        <end position="188"/>
    </location>
</feature>
<feature type="transmembrane region" description="Helical" evidence="6">
    <location>
        <begin position="219"/>
        <end position="239"/>
    </location>
</feature>
<evidence type="ECO:0000256" key="6">
    <source>
        <dbReference type="SAM" id="Phobius"/>
    </source>
</evidence>